<sequence>MAQLPPLVCPKPGPAHPDSFPQAPPSVNPADITPPCILRAEARTPAPTRRRAWSLELGASQSWWPESRFKNRTLRKFCESPFSLTHRRSYAHDSFVHSSPGVGDKTTRIPGTTVENECRKTQRSASQPLCKTSPTEG</sequence>
<evidence type="ECO:0000256" key="1">
    <source>
        <dbReference type="SAM" id="MobiDB-lite"/>
    </source>
</evidence>
<comment type="caution">
    <text evidence="2">The sequence shown here is derived from an EMBL/GenBank/DDBJ whole genome shotgun (WGS) entry which is preliminary data.</text>
</comment>
<reference evidence="2 3" key="1">
    <citation type="submission" date="2019-12" db="EMBL/GenBank/DDBJ databases">
        <title>A genome sequence resource for the geographically widespread anthracnose pathogen Colletotrichum asianum.</title>
        <authorList>
            <person name="Meng Y."/>
        </authorList>
    </citation>
    <scope>NUCLEOTIDE SEQUENCE [LARGE SCALE GENOMIC DNA]</scope>
    <source>
        <strain evidence="2 3">ICMP 18580</strain>
    </source>
</reference>
<dbReference type="EMBL" id="WOWK01000015">
    <property type="protein sequence ID" value="KAF0328939.1"/>
    <property type="molecule type" value="Genomic_DNA"/>
</dbReference>
<evidence type="ECO:0000313" key="2">
    <source>
        <dbReference type="EMBL" id="KAF0328939.1"/>
    </source>
</evidence>
<feature type="region of interest" description="Disordered" evidence="1">
    <location>
        <begin position="98"/>
        <end position="137"/>
    </location>
</feature>
<evidence type="ECO:0000313" key="3">
    <source>
        <dbReference type="Proteomes" id="UP000434172"/>
    </source>
</evidence>
<feature type="compositionally biased region" description="Polar residues" evidence="1">
    <location>
        <begin position="123"/>
        <end position="137"/>
    </location>
</feature>
<dbReference type="Proteomes" id="UP000434172">
    <property type="component" value="Unassembled WGS sequence"/>
</dbReference>
<feature type="region of interest" description="Disordered" evidence="1">
    <location>
        <begin position="1"/>
        <end position="33"/>
    </location>
</feature>
<proteinExistence type="predicted"/>
<dbReference type="AlphaFoldDB" id="A0A8H3WL68"/>
<gene>
    <name evidence="2" type="ORF">GQ607_003964</name>
</gene>
<protein>
    <submittedName>
        <fullName evidence="2">Uncharacterized protein</fullName>
    </submittedName>
</protein>
<accession>A0A8H3WL68</accession>
<keyword evidence="3" id="KW-1185">Reference proteome</keyword>
<name>A0A8H3WL68_9PEZI</name>
<organism evidence="2 3">
    <name type="scientific">Colletotrichum asianum</name>
    <dbReference type="NCBI Taxonomy" id="702518"/>
    <lineage>
        <taxon>Eukaryota</taxon>
        <taxon>Fungi</taxon>
        <taxon>Dikarya</taxon>
        <taxon>Ascomycota</taxon>
        <taxon>Pezizomycotina</taxon>
        <taxon>Sordariomycetes</taxon>
        <taxon>Hypocreomycetidae</taxon>
        <taxon>Glomerellales</taxon>
        <taxon>Glomerellaceae</taxon>
        <taxon>Colletotrichum</taxon>
        <taxon>Colletotrichum gloeosporioides species complex</taxon>
    </lineage>
</organism>